<evidence type="ECO:0000313" key="2">
    <source>
        <dbReference type="EMBL" id="KAF1042000.1"/>
    </source>
</evidence>
<proteinExistence type="predicted"/>
<dbReference type="Proteomes" id="UP000462435">
    <property type="component" value="Unassembled WGS sequence"/>
</dbReference>
<name>A0A7V8FV62_9BURK</name>
<evidence type="ECO:0000313" key="3">
    <source>
        <dbReference type="Proteomes" id="UP000462435"/>
    </source>
</evidence>
<evidence type="ECO:0008006" key="4">
    <source>
        <dbReference type="Google" id="ProtNLM"/>
    </source>
</evidence>
<dbReference type="AlphaFoldDB" id="A0A7V8FV62"/>
<evidence type="ECO:0000256" key="1">
    <source>
        <dbReference type="SAM" id="MobiDB-lite"/>
    </source>
</evidence>
<gene>
    <name evidence="2" type="ORF">GAK35_02979</name>
</gene>
<dbReference type="EMBL" id="WNDX01000098">
    <property type="protein sequence ID" value="KAF1042000.1"/>
    <property type="molecule type" value="Genomic_DNA"/>
</dbReference>
<comment type="caution">
    <text evidence="2">The sequence shown here is derived from an EMBL/GenBank/DDBJ whole genome shotgun (WGS) entry which is preliminary data.</text>
</comment>
<feature type="region of interest" description="Disordered" evidence="1">
    <location>
        <begin position="169"/>
        <end position="195"/>
    </location>
</feature>
<accession>A0A7V8FV62</accession>
<sequence length="212" mass="23802">MKEIFDDVTAQMEAIRLPLYAVSATAAQAADSPLYLFLHWHGFQRSTPLQLRGISIPARPVLSSLLKVEGPWYSDLLRDELVLDLAWRLGAWDVTRIRARGCNQIGASQREALQCRQAFGEGDEDHTVTLDDAPQARHDAMQLASRRGYWRWMFHPVKGGLWSQLTQDDETLDGDGARTGPCPVAPLPTEGRGRPTVYRMGRIARLILPSRL</sequence>
<organism evidence="2 3">
    <name type="scientific">Herbaspirillum frisingense</name>
    <dbReference type="NCBI Taxonomy" id="92645"/>
    <lineage>
        <taxon>Bacteria</taxon>
        <taxon>Pseudomonadati</taxon>
        <taxon>Pseudomonadota</taxon>
        <taxon>Betaproteobacteria</taxon>
        <taxon>Burkholderiales</taxon>
        <taxon>Oxalobacteraceae</taxon>
        <taxon>Herbaspirillum</taxon>
    </lineage>
</organism>
<reference evidence="3" key="1">
    <citation type="journal article" date="2020" name="MBio">
        <title>Horizontal gene transfer to a defensive symbiont with a reduced genome amongst a multipartite beetle microbiome.</title>
        <authorList>
            <person name="Waterworth S.C."/>
            <person name="Florez L.V."/>
            <person name="Rees E.R."/>
            <person name="Hertweck C."/>
            <person name="Kaltenpoth M."/>
            <person name="Kwan J.C."/>
        </authorList>
    </citation>
    <scope>NUCLEOTIDE SEQUENCE [LARGE SCALE GENOMIC DNA]</scope>
</reference>
<protein>
    <recommendedName>
        <fullName evidence="4">Diguanylate cyclase</fullName>
    </recommendedName>
</protein>